<evidence type="ECO:0000313" key="6">
    <source>
        <dbReference type="Proteomes" id="UP000183107"/>
    </source>
</evidence>
<sequence>MTRDQFKRSSCPVSCALDVLGDKWSLLVIRDIMFMRKQYFRDFLTSPEKIASNILSDRLKKLEESNIVLRRRDPGNARRVIYTLTEKGLDLSPAIHELLRWGAKHEPASEVQELLAQRLNKISQD</sequence>
<dbReference type="PANTHER" id="PTHR33204">
    <property type="entry name" value="TRANSCRIPTIONAL REGULATOR, MARR FAMILY"/>
    <property type="match status" value="1"/>
</dbReference>
<gene>
    <name evidence="5" type="ORF">SAMN05216386_0642</name>
</gene>
<dbReference type="Gene3D" id="1.10.10.10">
    <property type="entry name" value="Winged helix-like DNA-binding domain superfamily/Winged helix DNA-binding domain"/>
    <property type="match status" value="1"/>
</dbReference>
<dbReference type="PROSITE" id="PS51118">
    <property type="entry name" value="HTH_HXLR"/>
    <property type="match status" value="1"/>
</dbReference>
<dbReference type="PANTHER" id="PTHR33204:SF37">
    <property type="entry name" value="HTH-TYPE TRANSCRIPTIONAL REGULATOR YODB"/>
    <property type="match status" value="1"/>
</dbReference>
<keyword evidence="6" id="KW-1185">Reference proteome</keyword>
<dbReference type="InterPro" id="IPR036390">
    <property type="entry name" value="WH_DNA-bd_sf"/>
</dbReference>
<name>A0A1I4YDL0_9PROT</name>
<keyword evidence="2 5" id="KW-0238">DNA-binding</keyword>
<keyword evidence="3" id="KW-0804">Transcription</keyword>
<evidence type="ECO:0000313" key="5">
    <source>
        <dbReference type="EMBL" id="SFN36117.1"/>
    </source>
</evidence>
<dbReference type="EMBL" id="FOVJ01000001">
    <property type="protein sequence ID" value="SFN36117.1"/>
    <property type="molecule type" value="Genomic_DNA"/>
</dbReference>
<feature type="domain" description="HTH hxlR-type" evidence="4">
    <location>
        <begin position="11"/>
        <end position="110"/>
    </location>
</feature>
<dbReference type="GO" id="GO:0003677">
    <property type="term" value="F:DNA binding"/>
    <property type="evidence" value="ECO:0007669"/>
    <property type="project" value="UniProtKB-KW"/>
</dbReference>
<dbReference type="InterPro" id="IPR036388">
    <property type="entry name" value="WH-like_DNA-bd_sf"/>
</dbReference>
<dbReference type="OrthoDB" id="9807069at2"/>
<dbReference type="Pfam" id="PF01638">
    <property type="entry name" value="HxlR"/>
    <property type="match status" value="1"/>
</dbReference>
<keyword evidence="1" id="KW-0805">Transcription regulation</keyword>
<dbReference type="AlphaFoldDB" id="A0A1I4YDL0"/>
<dbReference type="RefSeq" id="WP_074794508.1">
    <property type="nucleotide sequence ID" value="NZ_FOVJ01000001.1"/>
</dbReference>
<dbReference type="SUPFAM" id="SSF46785">
    <property type="entry name" value="Winged helix' DNA-binding domain"/>
    <property type="match status" value="1"/>
</dbReference>
<reference evidence="6" key="1">
    <citation type="submission" date="2016-10" db="EMBL/GenBank/DDBJ databases">
        <authorList>
            <person name="Varghese N."/>
        </authorList>
    </citation>
    <scope>NUCLEOTIDE SEQUENCE [LARGE SCALE GENOMIC DNA]</scope>
    <source>
        <strain evidence="6">Nsp8</strain>
    </source>
</reference>
<evidence type="ECO:0000256" key="3">
    <source>
        <dbReference type="ARBA" id="ARBA00023163"/>
    </source>
</evidence>
<proteinExistence type="predicted"/>
<dbReference type="STRING" id="1266925.GCA_000619905_00353"/>
<dbReference type="Proteomes" id="UP000183107">
    <property type="component" value="Unassembled WGS sequence"/>
</dbReference>
<evidence type="ECO:0000256" key="1">
    <source>
        <dbReference type="ARBA" id="ARBA00023015"/>
    </source>
</evidence>
<accession>A0A1I4YDL0</accession>
<evidence type="ECO:0000256" key="2">
    <source>
        <dbReference type="ARBA" id="ARBA00023125"/>
    </source>
</evidence>
<protein>
    <submittedName>
        <fullName evidence="5">DNA-binding transcriptional regulator, HxlR family</fullName>
    </submittedName>
</protein>
<evidence type="ECO:0000259" key="4">
    <source>
        <dbReference type="PROSITE" id="PS51118"/>
    </source>
</evidence>
<dbReference type="InterPro" id="IPR002577">
    <property type="entry name" value="HTH_HxlR"/>
</dbReference>
<organism evidence="5 6">
    <name type="scientific">Nitrosospira briensis</name>
    <dbReference type="NCBI Taxonomy" id="35799"/>
    <lineage>
        <taxon>Bacteria</taxon>
        <taxon>Pseudomonadati</taxon>
        <taxon>Pseudomonadota</taxon>
        <taxon>Betaproteobacteria</taxon>
        <taxon>Nitrosomonadales</taxon>
        <taxon>Nitrosomonadaceae</taxon>
        <taxon>Nitrosospira</taxon>
    </lineage>
</organism>